<evidence type="ECO:0000256" key="2">
    <source>
        <dbReference type="ARBA" id="ARBA00022598"/>
    </source>
</evidence>
<reference evidence="5 6" key="1">
    <citation type="submission" date="2019-03" db="EMBL/GenBank/DDBJ databases">
        <title>Sequencing the genomes of 1000 actinobacteria strains.</title>
        <authorList>
            <person name="Klenk H.-P."/>
        </authorList>
    </citation>
    <scope>NUCLEOTIDE SEQUENCE [LARGE SCALE GENOMIC DNA]</scope>
    <source>
        <strain evidence="5 6">DSM 18936</strain>
    </source>
</reference>
<dbReference type="Proteomes" id="UP000294558">
    <property type="component" value="Unassembled WGS sequence"/>
</dbReference>
<comment type="similarity">
    <text evidence="1">Belongs to the ATP-dependent AMP-binding enzyme family.</text>
</comment>
<dbReference type="SUPFAM" id="SSF56801">
    <property type="entry name" value="Acetyl-CoA synthetase-like"/>
    <property type="match status" value="1"/>
</dbReference>
<dbReference type="Gene3D" id="2.30.38.10">
    <property type="entry name" value="Luciferase, Domain 3"/>
    <property type="match status" value="1"/>
</dbReference>
<dbReference type="Pfam" id="PF00501">
    <property type="entry name" value="AMP-binding"/>
    <property type="match status" value="1"/>
</dbReference>
<evidence type="ECO:0000313" key="5">
    <source>
        <dbReference type="EMBL" id="TDT18057.1"/>
    </source>
</evidence>
<keyword evidence="2" id="KW-0436">Ligase</keyword>
<name>A0A4R7I350_9ACTN</name>
<dbReference type="FunFam" id="3.30.300.30:FF:000008">
    <property type="entry name" value="2,3-dihydroxybenzoate-AMP ligase"/>
    <property type="match status" value="1"/>
</dbReference>
<evidence type="ECO:0000313" key="6">
    <source>
        <dbReference type="Proteomes" id="UP000294558"/>
    </source>
</evidence>
<dbReference type="InterPro" id="IPR045851">
    <property type="entry name" value="AMP-bd_C_sf"/>
</dbReference>
<proteinExistence type="inferred from homology"/>
<accession>A0A4R7I350</accession>
<organism evidence="5 6">
    <name type="scientific">Ilumatobacter fluminis</name>
    <dbReference type="NCBI Taxonomy" id="467091"/>
    <lineage>
        <taxon>Bacteria</taxon>
        <taxon>Bacillati</taxon>
        <taxon>Actinomycetota</taxon>
        <taxon>Acidimicrobiia</taxon>
        <taxon>Acidimicrobiales</taxon>
        <taxon>Ilumatobacteraceae</taxon>
        <taxon>Ilumatobacter</taxon>
    </lineage>
</organism>
<gene>
    <name evidence="5" type="ORF">BDK89_3671</name>
</gene>
<keyword evidence="6" id="KW-1185">Reference proteome</keyword>
<dbReference type="EMBL" id="SOAU01000001">
    <property type="protein sequence ID" value="TDT18057.1"/>
    <property type="molecule type" value="Genomic_DNA"/>
</dbReference>
<dbReference type="GO" id="GO:0031956">
    <property type="term" value="F:medium-chain fatty acid-CoA ligase activity"/>
    <property type="evidence" value="ECO:0007669"/>
    <property type="project" value="TreeGrafter"/>
</dbReference>
<dbReference type="InterPro" id="IPR025110">
    <property type="entry name" value="AMP-bd_C"/>
</dbReference>
<dbReference type="PANTHER" id="PTHR43201">
    <property type="entry name" value="ACYL-COA SYNTHETASE"/>
    <property type="match status" value="1"/>
</dbReference>
<dbReference type="Pfam" id="PF13193">
    <property type="entry name" value="AMP-binding_C"/>
    <property type="match status" value="1"/>
</dbReference>
<sequence>MTEPLTVSHAHGPTEPAVRDITIGALLRETAADLPDRTALVAGTPEPDRRRSWTYAELVTDAERTARALAQRFEPGERVAVWAPNVPEWLMLEFGAAMAGLVLVTVNPAFRASEVEFVLTQSRASGVFVLDEFRGNPMRATVESVQANCPELREIIPLSDWDDFIATGDADVALPDVAPTDPVMIQYTSGTTGFPKGALLHHRGLVNNAAHTSSRMGVTYGDSVYVNPMPCFHTGGCVLGVLGAVSKGSTHVLVEAFEPGLVLELLDQYGGTAMMGVPTMLIAMIEHPSFESSDLSKVEAICSGGSTVPAPLVRRLEESLGAPFTIVFGQTECSPVASMTNPSDSIDDKANTIGNPMPNVEVKIIDPESGETVPIGTIGEYCTRGYHVMHGYFERPDATAEAIDEEGWLHTGDLCAMDERGYCTVEGRLKDMIIRGGENIYPRELEELLFAHPDVGEVAVVGLPDEKWGETVGAFIRPAPGKTVDKSALFAYMREHLAPHKTPAQWFEVTEFPLTGSGKIQKFKLRDDYRAGTHDPV</sequence>
<dbReference type="InterPro" id="IPR020845">
    <property type="entry name" value="AMP-binding_CS"/>
</dbReference>
<dbReference type="Gene3D" id="3.30.300.30">
    <property type="match status" value="1"/>
</dbReference>
<feature type="domain" description="AMP-binding enzyme C-terminal" evidence="4">
    <location>
        <begin position="444"/>
        <end position="519"/>
    </location>
</feature>
<dbReference type="PANTHER" id="PTHR43201:SF5">
    <property type="entry name" value="MEDIUM-CHAIN ACYL-COA LIGASE ACSF2, MITOCHONDRIAL"/>
    <property type="match status" value="1"/>
</dbReference>
<evidence type="ECO:0000259" key="3">
    <source>
        <dbReference type="Pfam" id="PF00501"/>
    </source>
</evidence>
<dbReference type="AlphaFoldDB" id="A0A4R7I350"/>
<dbReference type="InterPro" id="IPR000873">
    <property type="entry name" value="AMP-dep_synth/lig_dom"/>
</dbReference>
<dbReference type="RefSeq" id="WP_133870300.1">
    <property type="nucleotide sequence ID" value="NZ_SOAU01000001.1"/>
</dbReference>
<feature type="domain" description="AMP-dependent synthetase/ligase" evidence="3">
    <location>
        <begin position="28"/>
        <end position="393"/>
    </location>
</feature>
<evidence type="ECO:0000256" key="1">
    <source>
        <dbReference type="ARBA" id="ARBA00006432"/>
    </source>
</evidence>
<protein>
    <submittedName>
        <fullName evidence="5">Fatty-acyl-CoA synthase</fullName>
    </submittedName>
</protein>
<dbReference type="Gene3D" id="3.40.50.980">
    <property type="match status" value="2"/>
</dbReference>
<dbReference type="PROSITE" id="PS00455">
    <property type="entry name" value="AMP_BINDING"/>
    <property type="match status" value="1"/>
</dbReference>
<dbReference type="GO" id="GO:0006631">
    <property type="term" value="P:fatty acid metabolic process"/>
    <property type="evidence" value="ECO:0007669"/>
    <property type="project" value="TreeGrafter"/>
</dbReference>
<evidence type="ECO:0000259" key="4">
    <source>
        <dbReference type="Pfam" id="PF13193"/>
    </source>
</evidence>
<dbReference type="OrthoDB" id="9803968at2"/>
<comment type="caution">
    <text evidence="5">The sequence shown here is derived from an EMBL/GenBank/DDBJ whole genome shotgun (WGS) entry which is preliminary data.</text>
</comment>